<evidence type="ECO:0000256" key="1">
    <source>
        <dbReference type="SAM" id="MobiDB-lite"/>
    </source>
</evidence>
<gene>
    <name evidence="2" type="ORF">QBC33DRAFT_551830</name>
</gene>
<comment type="caution">
    <text evidence="2">The sequence shown here is derived from an EMBL/GenBank/DDBJ whole genome shotgun (WGS) entry which is preliminary data.</text>
</comment>
<feature type="region of interest" description="Disordered" evidence="1">
    <location>
        <begin position="1"/>
        <end position="61"/>
    </location>
</feature>
<protein>
    <submittedName>
        <fullName evidence="2">Uncharacterized protein</fullName>
    </submittedName>
</protein>
<evidence type="ECO:0000313" key="3">
    <source>
        <dbReference type="Proteomes" id="UP001244011"/>
    </source>
</evidence>
<dbReference type="AlphaFoldDB" id="A0AAJ0FHU7"/>
<evidence type="ECO:0000313" key="2">
    <source>
        <dbReference type="EMBL" id="KAK1762569.1"/>
    </source>
</evidence>
<dbReference type="EMBL" id="MU839036">
    <property type="protein sequence ID" value="KAK1762569.1"/>
    <property type="molecule type" value="Genomic_DNA"/>
</dbReference>
<organism evidence="2 3">
    <name type="scientific">Phialemonium atrogriseum</name>
    <dbReference type="NCBI Taxonomy" id="1093897"/>
    <lineage>
        <taxon>Eukaryota</taxon>
        <taxon>Fungi</taxon>
        <taxon>Dikarya</taxon>
        <taxon>Ascomycota</taxon>
        <taxon>Pezizomycotina</taxon>
        <taxon>Sordariomycetes</taxon>
        <taxon>Sordariomycetidae</taxon>
        <taxon>Cephalothecales</taxon>
        <taxon>Cephalothecaceae</taxon>
        <taxon>Phialemonium</taxon>
    </lineage>
</organism>
<feature type="compositionally biased region" description="Polar residues" evidence="1">
    <location>
        <begin position="34"/>
        <end position="47"/>
    </location>
</feature>
<reference evidence="2" key="1">
    <citation type="submission" date="2023-06" db="EMBL/GenBank/DDBJ databases">
        <title>Genome-scale phylogeny and comparative genomics of the fungal order Sordariales.</title>
        <authorList>
            <consortium name="Lawrence Berkeley National Laboratory"/>
            <person name="Hensen N."/>
            <person name="Bonometti L."/>
            <person name="Westerberg I."/>
            <person name="Brannstrom I.O."/>
            <person name="Guillou S."/>
            <person name="Cros-Aarteil S."/>
            <person name="Calhoun S."/>
            <person name="Haridas S."/>
            <person name="Kuo A."/>
            <person name="Mondo S."/>
            <person name="Pangilinan J."/>
            <person name="Riley R."/>
            <person name="Labutti K."/>
            <person name="Andreopoulos B."/>
            <person name="Lipzen A."/>
            <person name="Chen C."/>
            <person name="Yanf M."/>
            <person name="Daum C."/>
            <person name="Ng V."/>
            <person name="Clum A."/>
            <person name="Steindorff A."/>
            <person name="Ohm R."/>
            <person name="Martin F."/>
            <person name="Silar P."/>
            <person name="Natvig D."/>
            <person name="Lalanne C."/>
            <person name="Gautier V."/>
            <person name="Ament-Velasquez S.L."/>
            <person name="Kruys A."/>
            <person name="Hutchinson M.I."/>
            <person name="Powell A.J."/>
            <person name="Barry K."/>
            <person name="Miller A.N."/>
            <person name="Grigoriev I.V."/>
            <person name="Debuchy R."/>
            <person name="Gladieux P."/>
            <person name="Thoren M.H."/>
            <person name="Johannesson H."/>
        </authorList>
    </citation>
    <scope>NUCLEOTIDE SEQUENCE</scope>
    <source>
        <strain evidence="2">8032-3</strain>
    </source>
</reference>
<name>A0AAJ0FHU7_9PEZI</name>
<dbReference type="RefSeq" id="XP_060278782.1">
    <property type="nucleotide sequence ID" value="XM_060429237.1"/>
</dbReference>
<accession>A0AAJ0FHU7</accession>
<keyword evidence="3" id="KW-1185">Reference proteome</keyword>
<dbReference type="Proteomes" id="UP001244011">
    <property type="component" value="Unassembled WGS sequence"/>
</dbReference>
<proteinExistence type="predicted"/>
<sequence length="569" mass="62235">MGDTDEPATDGAALQSGDRRRPHCPCPECFPVSQPENSRQSYQSYSVSGIPAKPIRTGGTSIRIEGNASVRVYGEPPNVPGPTPVIVQKPSKAPKDKTKSKRSSSSTLSLPHRHGPRREISTPSLRRRPPIDNDHNGYGFTDDSNLGTATVVPYPGPAVADYGPLQQTWIDEDGERFHFRGLAAVPTALGGPREAVYYLPVTDSRLRASPYINSEALVSMQTHTIQEWAPRKNPTREKINEWKKIELVFQAYDGRFLIVPNGLKDSGCSVGNLISFRLVRALGLTGIIDPALRGKPVSTGAGPFPLLGTVILPWLEDPDGRPRGHEPTPFHVWECQDHECDIIMGDEWCMENNALNVVQRPKFVAQGHVIRWATDEGPAEARQNQLNDEWQQREARIAEAQAAQARERKRKPLGRRSNTSPKKHSSSGTEPRRDRLGSSSVPPLPPLSPLAALSPLPPLSPLAALSPIPPLSPLPRLQPQTAAIQAPPNGKIRNEGKASCNLVRPAADQPRPQVLASNRVRSLKERFSMISMVPRQEARATAPADRHSQSTILPGSQCICTNCRRVAAA</sequence>
<feature type="region of interest" description="Disordered" evidence="1">
    <location>
        <begin position="73"/>
        <end position="144"/>
    </location>
</feature>
<dbReference type="GeneID" id="85312424"/>
<feature type="region of interest" description="Disordered" evidence="1">
    <location>
        <begin position="398"/>
        <end position="444"/>
    </location>
</feature>